<reference evidence="1 2" key="1">
    <citation type="submission" date="2012-08" db="EMBL/GenBank/DDBJ databases">
        <authorList>
            <person name="Harkins D.M."/>
            <person name="Durkin A.S."/>
            <person name="Selengut J.D."/>
            <person name="Sanka R."/>
            <person name="DePew J."/>
            <person name="Purushe J."/>
            <person name="Matthias M.A."/>
            <person name="Vinetz J.M."/>
            <person name="Sutton G.G."/>
            <person name="Nelson W.C."/>
            <person name="Fouts D.E."/>
        </authorList>
    </citation>
    <scope>NUCLEOTIDE SEQUENCE [LARGE SCALE GENOMIC DNA]</scope>
    <source>
        <strain evidence="1 2">MMD4847</strain>
    </source>
</reference>
<comment type="caution">
    <text evidence="1">The sequence shown here is derived from an EMBL/GenBank/DDBJ whole genome shotgun (WGS) entry which is preliminary data.</text>
</comment>
<dbReference type="Proteomes" id="UP000018720">
    <property type="component" value="Unassembled WGS sequence"/>
</dbReference>
<keyword evidence="1" id="KW-0449">Lipoprotein</keyword>
<evidence type="ECO:0000313" key="1">
    <source>
        <dbReference type="EMBL" id="EJZ43337.1"/>
    </source>
</evidence>
<protein>
    <submittedName>
        <fullName evidence="1">Lipoprotein</fullName>
    </submittedName>
</protein>
<keyword evidence="2" id="KW-1185">Reference proteome</keyword>
<sequence>MKRFLNSNKIINGFYLLIHGCFLLSFLLVQGCNDAKAISIDASSSAIGALLSDGNFGVFGNFGDSGGTSPAATSPVTVSLTGYVDVTATDLNLTLSDSTDSTTQTLALSANGSYSFSTELTSGDSYSISLGAYTQGQSCSISANGSGTAGTTGTATIVCERQLAIAAGWKTSSGTPVLKLFGVNHSASPYLVTKNLSITVGGAPGSVDPELVWNGTNYLLIWKSADTTIKGQFYDITLTAVAPAFTIYTGAGVTIGKVSAAYNPSGEFAVVWTESASIRAAKYQRISASTGALVGTATTIASSTSTNYFNADVALSGSTYYTAFRQRTSGGANLLTAFSFSNGSASSVKTYTASNGTDSLALDYPSLLVQGSNTWLFFSQTETDGSGNVSASSLKISKNFQTSPGNLRTETNPYGCDPLNSSGDQYMLPSAAIANSTNLLVSYDLFCGDMGVYNEVSDLPVTITSGAAGIPTDYSSAQITTGATMGSSITCRTNSCFISVGDESADYLYLFDPDPTTGGDNGTLNLYLDVVNGIESPVTVIQ</sequence>
<proteinExistence type="predicted"/>
<dbReference type="PROSITE" id="PS51257">
    <property type="entry name" value="PROKAR_LIPOPROTEIN"/>
    <property type="match status" value="1"/>
</dbReference>
<name>A0ABN0HDB6_9LEPT</name>
<gene>
    <name evidence="1" type="ORF">LEP1GSC178_3635</name>
</gene>
<organism evidence="1 2">
    <name type="scientific">Leptospira licerasiae str. MMD4847</name>
    <dbReference type="NCBI Taxonomy" id="1049971"/>
    <lineage>
        <taxon>Bacteria</taxon>
        <taxon>Pseudomonadati</taxon>
        <taxon>Spirochaetota</taxon>
        <taxon>Spirochaetia</taxon>
        <taxon>Leptospirales</taxon>
        <taxon>Leptospiraceae</taxon>
        <taxon>Leptospira</taxon>
    </lineage>
</organism>
<dbReference type="EMBL" id="AHOM02000004">
    <property type="protein sequence ID" value="EJZ43337.1"/>
    <property type="molecule type" value="Genomic_DNA"/>
</dbReference>
<accession>A0ABN0HDB6</accession>
<evidence type="ECO:0000313" key="2">
    <source>
        <dbReference type="Proteomes" id="UP000018720"/>
    </source>
</evidence>
<dbReference type="RefSeq" id="WP_008591232.1">
    <property type="nucleotide sequence ID" value="NZ_AHOM02000004.1"/>
</dbReference>